<dbReference type="InterPro" id="IPR023296">
    <property type="entry name" value="Glyco_hydro_beta-prop_sf"/>
</dbReference>
<dbReference type="PANTHER" id="PTHR22925:SF3">
    <property type="entry name" value="GLYCOSYL HYDROLASE FAMILY PROTEIN 43"/>
    <property type="match status" value="1"/>
</dbReference>
<accession>K1U1G0</accession>
<evidence type="ECO:0000313" key="1">
    <source>
        <dbReference type="EMBL" id="EKC65361.1"/>
    </source>
</evidence>
<organism evidence="1">
    <name type="scientific">human gut metagenome</name>
    <dbReference type="NCBI Taxonomy" id="408170"/>
    <lineage>
        <taxon>unclassified sequences</taxon>
        <taxon>metagenomes</taxon>
        <taxon>organismal metagenomes</taxon>
    </lineage>
</organism>
<dbReference type="SUPFAM" id="SSF75005">
    <property type="entry name" value="Arabinanase/levansucrase/invertase"/>
    <property type="match status" value="1"/>
</dbReference>
<name>K1U1G0_9ZZZZ</name>
<dbReference type="EMBL" id="AJWY01006971">
    <property type="protein sequence ID" value="EKC65361.1"/>
    <property type="molecule type" value="Genomic_DNA"/>
</dbReference>
<protein>
    <submittedName>
        <fullName evidence="1">Hydrolase family</fullName>
    </submittedName>
</protein>
<gene>
    <name evidence="1" type="ORF">LEA_10365</name>
</gene>
<dbReference type="AlphaFoldDB" id="K1U1G0"/>
<feature type="non-terminal residue" evidence="1">
    <location>
        <position position="256"/>
    </location>
</feature>
<dbReference type="GO" id="GO:0016787">
    <property type="term" value="F:hydrolase activity"/>
    <property type="evidence" value="ECO:0007669"/>
    <property type="project" value="UniProtKB-KW"/>
</dbReference>
<dbReference type="PANTHER" id="PTHR22925">
    <property type="entry name" value="GLYCOSYL HYDROLASE 43 FAMILY MEMBER"/>
    <property type="match status" value="1"/>
</dbReference>
<sequence>MNAKLYASLLNSDYTGLAAKGNTADNQQMAARLVSDNSREAPAVMKYDGWYYMITSGTDGWNSTAHTYYRSQNILSGWEKVGNPAKNDTGKCFDTQVTYIIPIDAPAGKFIYMGDRWNGNKLSDSRTVWLPLQVDATSHTIAILNRTNWKTEELEDLIPVGIQTALPKITWTDGSNLPEKVTVSYKGQTVESKVAWDKSSYQVIGRTTVTGKLIDCRNAEISTEMLVCPKNAVYFANASKAPVSADYTSIMKQLGN</sequence>
<dbReference type="Gene3D" id="2.115.10.20">
    <property type="entry name" value="Glycosyl hydrolase domain, family 43"/>
    <property type="match status" value="1"/>
</dbReference>
<reference evidence="1" key="1">
    <citation type="journal article" date="2013" name="Environ. Microbiol.">
        <title>Microbiota from the distal guts of lean and obese adolescents exhibit partial functional redundancy besides clear differences in community structure.</title>
        <authorList>
            <person name="Ferrer M."/>
            <person name="Ruiz A."/>
            <person name="Lanza F."/>
            <person name="Haange S.B."/>
            <person name="Oberbach A."/>
            <person name="Till H."/>
            <person name="Bargiela R."/>
            <person name="Campoy C."/>
            <person name="Segura M.T."/>
            <person name="Richter M."/>
            <person name="von Bergen M."/>
            <person name="Seifert J."/>
            <person name="Suarez A."/>
        </authorList>
    </citation>
    <scope>NUCLEOTIDE SEQUENCE</scope>
</reference>
<comment type="caution">
    <text evidence="1">The sequence shown here is derived from an EMBL/GenBank/DDBJ whole genome shotgun (WGS) entry which is preliminary data.</text>
</comment>
<proteinExistence type="predicted"/>
<keyword evidence="1" id="KW-0378">Hydrolase</keyword>